<protein>
    <recommendedName>
        <fullName evidence="2">EF-hand domain-containing protein</fullName>
    </recommendedName>
</protein>
<proteinExistence type="predicted"/>
<accession>A0A024TF92</accession>
<evidence type="ECO:0000313" key="3">
    <source>
        <dbReference type="EMBL" id="ETV92713.1"/>
    </source>
</evidence>
<dbReference type="STRING" id="157072.A0A024TF92"/>
<feature type="region of interest" description="Disordered" evidence="1">
    <location>
        <begin position="1162"/>
        <end position="1194"/>
    </location>
</feature>
<feature type="region of interest" description="Disordered" evidence="1">
    <location>
        <begin position="1"/>
        <end position="22"/>
    </location>
</feature>
<evidence type="ECO:0000259" key="2">
    <source>
        <dbReference type="PROSITE" id="PS50222"/>
    </source>
</evidence>
<name>A0A024TF92_9STRA</name>
<feature type="compositionally biased region" description="Basic and acidic residues" evidence="1">
    <location>
        <begin position="1170"/>
        <end position="1192"/>
    </location>
</feature>
<feature type="compositionally biased region" description="Basic and acidic residues" evidence="1">
    <location>
        <begin position="350"/>
        <end position="361"/>
    </location>
</feature>
<feature type="region of interest" description="Disordered" evidence="1">
    <location>
        <begin position="349"/>
        <end position="371"/>
    </location>
</feature>
<dbReference type="RefSeq" id="XP_008878749.1">
    <property type="nucleotide sequence ID" value="XM_008880527.1"/>
</dbReference>
<reference evidence="3" key="1">
    <citation type="submission" date="2013-12" db="EMBL/GenBank/DDBJ databases">
        <title>The Genome Sequence of Aphanomyces invadans NJM9701.</title>
        <authorList>
            <consortium name="The Broad Institute Genomics Platform"/>
            <person name="Russ C."/>
            <person name="Tyler B."/>
            <person name="van West P."/>
            <person name="Dieguez-Uribeondo J."/>
            <person name="Young S.K."/>
            <person name="Zeng Q."/>
            <person name="Gargeya S."/>
            <person name="Fitzgerald M."/>
            <person name="Abouelleil A."/>
            <person name="Alvarado L."/>
            <person name="Chapman S.B."/>
            <person name="Gainer-Dewar J."/>
            <person name="Goldberg J."/>
            <person name="Griggs A."/>
            <person name="Gujja S."/>
            <person name="Hansen M."/>
            <person name="Howarth C."/>
            <person name="Imamovic A."/>
            <person name="Ireland A."/>
            <person name="Larimer J."/>
            <person name="McCowan C."/>
            <person name="Murphy C."/>
            <person name="Pearson M."/>
            <person name="Poon T.W."/>
            <person name="Priest M."/>
            <person name="Roberts A."/>
            <person name="Saif S."/>
            <person name="Shea T."/>
            <person name="Sykes S."/>
            <person name="Wortman J."/>
            <person name="Nusbaum C."/>
            <person name="Birren B."/>
        </authorList>
    </citation>
    <scope>NUCLEOTIDE SEQUENCE [LARGE SCALE GENOMIC DNA]</scope>
    <source>
        <strain evidence="3">NJM9701</strain>
    </source>
</reference>
<dbReference type="SUPFAM" id="SSF47473">
    <property type="entry name" value="EF-hand"/>
    <property type="match status" value="1"/>
</dbReference>
<dbReference type="VEuPathDB" id="FungiDB:H310_13142"/>
<feature type="compositionally biased region" description="Polar residues" evidence="1">
    <location>
        <begin position="1270"/>
        <end position="1280"/>
    </location>
</feature>
<sequence>MLNEGGRRRGKGRSGTDTLPGRFRSMLSLSSIETESNPLGSLLKPCLYFYKFLQPLGDRKLVLNLPNTALCEMAEGGKEDLLWLTTDESGHVVHVDRPITWKRKFVADVSVANDDDVRTNDDTVVAVRKVPFVKAHVAVQNQTVAVAERDLERILNGDPKRISYGVQKYIQCRGAHAALYRVQWIRGSTNNTAVNLVNNLNMSDRFEALRAVGAAPLERDPYDVAIRDASVLARFTCVSNAPTSVFAGDDDNATTWPPDVHTAKLRGQPITPALDAIQRIVAHAQLHIPVVQFNEMEGDFVKDTHGTWWCIQVKSFRYELRVPGVVALLRETDLLDSLVHVPKLLRRRPRSNDVDDPKTNDANEPTPPQDYNTHPSTTACFLCHNSFQLGPSDAEALGLVLDDADQHVSIGSAAMSGYVMTFNMVSDTLTSLRHRGVHLSSWEASLLRATTLTASGSPSGSSECRVCLMCYQIYKHQMSLCATSAAIHRYFVPTVGNMSTQMKYPSDECPRRSPSDSIIREIDAFRRERDPQDFSMPVDWTDGNSKLTVVAGRDVDPNCQQFCFFLLFHELQDVLGREDPTQYYMEYQLGQTFCTLSFDGPKMHTAHRWQLCEARMHYAFATTDALRTMCQEHKIDIKMKYRHTNAFEGHAHLSLKPLLGHLSSNIDGADDDMLLQGPTHCGVLVHVNTHHLGLLKLKVTLGLIGSHQHEFADLRGAISGVAFVQEHHVYWPETSYYQPSIALPIEWIPLFAPPDLYGRTTESTSVTSGARRPSIAVSAMTESSLMQDIQNQKRGMELQAPFSTLRRLVARLGETVDAVPTFFVATLLRTVSFWKCPKAGSTLSSWRVPSPYALTSSWTLDQLFRGVVKESKPLRLEAIALLGELLFVLLDQRSIPPMLPLSDNLEQLLTPFWLQQSPTIVLAWLAPQEAPSSCPSKHRIMWNRAVRRCQLAGFTRHPDKSFLATHEWPSTLQLHVNANDIMKHRKRLRTRMRLLLLAHLFEKIEAYDSGYLDMGEFRCLPQQLKAEAKSAEAANMPIFSSGGCTNQLAAWNHALHTQWTNAVNKTTHCLVKSRQFQEAFAQFDQYGSGGIGFREFWELAEAEHVATVTAVPSTSPGLCLRHGLAASLVDIDAVCTECDAEYVDAVDQGVVAVPGRSDSIMSSVSFTSRPHNDGDLQDDGDGKSSSDEDGIHPSRRYSYFQSFEGTAMTKDFQEKVQTRIKQRYRGIKHIPQDLGQNSKTLAAMLTQLEVAERDTRSKYPTLAMHTSHSMPHLATNQPNNPAHDAPPLTDENEFVDQANSASLRRPPLTRRPKLRPLKAAQNMQTVDPASQKVAMERLHAVPKSRKSSDVPAVSYADLLQQELQLQSRPKQDLLARISRQQRKKKELDDHVVHALQAIHATLAQVRQHHHP</sequence>
<dbReference type="OrthoDB" id="167101at2759"/>
<dbReference type="GeneID" id="20090192"/>
<dbReference type="InterPro" id="IPR011992">
    <property type="entry name" value="EF-hand-dom_pair"/>
</dbReference>
<gene>
    <name evidence="3" type="ORF">H310_13142</name>
</gene>
<dbReference type="GO" id="GO:0005509">
    <property type="term" value="F:calcium ion binding"/>
    <property type="evidence" value="ECO:0007669"/>
    <property type="project" value="InterPro"/>
</dbReference>
<evidence type="ECO:0000256" key="1">
    <source>
        <dbReference type="SAM" id="MobiDB-lite"/>
    </source>
</evidence>
<organism evidence="3">
    <name type="scientific">Aphanomyces invadans</name>
    <dbReference type="NCBI Taxonomy" id="157072"/>
    <lineage>
        <taxon>Eukaryota</taxon>
        <taxon>Sar</taxon>
        <taxon>Stramenopiles</taxon>
        <taxon>Oomycota</taxon>
        <taxon>Saprolegniomycetes</taxon>
        <taxon>Saprolegniales</taxon>
        <taxon>Verrucalvaceae</taxon>
        <taxon>Aphanomyces</taxon>
    </lineage>
</organism>
<feature type="region of interest" description="Disordered" evidence="1">
    <location>
        <begin position="1270"/>
        <end position="1290"/>
    </location>
</feature>
<dbReference type="PROSITE" id="PS50222">
    <property type="entry name" value="EF_HAND_2"/>
    <property type="match status" value="1"/>
</dbReference>
<dbReference type="eggNOG" id="ENOG502QTHN">
    <property type="taxonomic scope" value="Eukaryota"/>
</dbReference>
<dbReference type="InterPro" id="IPR002048">
    <property type="entry name" value="EF_hand_dom"/>
</dbReference>
<feature type="domain" description="EF-hand" evidence="2">
    <location>
        <begin position="1071"/>
        <end position="1106"/>
    </location>
</feature>
<dbReference type="EMBL" id="KI913998">
    <property type="protein sequence ID" value="ETV92713.1"/>
    <property type="molecule type" value="Genomic_DNA"/>
</dbReference>